<keyword evidence="3" id="KW-1185">Reference proteome</keyword>
<evidence type="ECO:0000256" key="1">
    <source>
        <dbReference type="SAM" id="SignalP"/>
    </source>
</evidence>
<protein>
    <recommendedName>
        <fullName evidence="4">DUF3108 domain-containing protein</fullName>
    </recommendedName>
</protein>
<dbReference type="Proteomes" id="UP000029629">
    <property type="component" value="Unassembled WGS sequence"/>
</dbReference>
<evidence type="ECO:0000313" key="3">
    <source>
        <dbReference type="Proteomes" id="UP000029629"/>
    </source>
</evidence>
<dbReference type="Pfam" id="PF11306">
    <property type="entry name" value="DUF3108"/>
    <property type="match status" value="1"/>
</dbReference>
<reference evidence="2 3" key="1">
    <citation type="submission" date="2014-07" db="EMBL/GenBank/DDBJ databases">
        <authorList>
            <person name="McCorrison J."/>
            <person name="Sanka R."/>
            <person name="Torralba M."/>
            <person name="Gillis M."/>
            <person name="Haft D.H."/>
            <person name="Methe B."/>
            <person name="Sutton G."/>
            <person name="Nelson K.E."/>
        </authorList>
    </citation>
    <scope>NUCLEOTIDE SEQUENCE [LARGE SCALE GENOMIC DNA]</scope>
    <source>
        <strain evidence="2 3">DNF00040</strain>
    </source>
</reference>
<feature type="signal peptide" evidence="1">
    <location>
        <begin position="1"/>
        <end position="30"/>
    </location>
</feature>
<dbReference type="OrthoDB" id="6007799at2"/>
<dbReference type="AlphaFoldDB" id="A0A095Z744"/>
<organism evidence="2 3">
    <name type="scientific">Oligella urethralis DNF00040</name>
    <dbReference type="NCBI Taxonomy" id="1401065"/>
    <lineage>
        <taxon>Bacteria</taxon>
        <taxon>Pseudomonadati</taxon>
        <taxon>Pseudomonadota</taxon>
        <taxon>Betaproteobacteria</taxon>
        <taxon>Burkholderiales</taxon>
        <taxon>Alcaligenaceae</taxon>
        <taxon>Oligella</taxon>
    </lineage>
</organism>
<dbReference type="RefSeq" id="WP_036559134.1">
    <property type="nucleotide sequence ID" value="NZ_JRNI01000023.1"/>
</dbReference>
<evidence type="ECO:0008006" key="4">
    <source>
        <dbReference type="Google" id="ProtNLM"/>
    </source>
</evidence>
<proteinExistence type="predicted"/>
<dbReference type="EMBL" id="JRNI01000023">
    <property type="protein sequence ID" value="KGF30545.1"/>
    <property type="molecule type" value="Genomic_DNA"/>
</dbReference>
<gene>
    <name evidence="2" type="ORF">HMPREF2130_06165</name>
</gene>
<dbReference type="InterPro" id="IPR021457">
    <property type="entry name" value="DUF3108"/>
</dbReference>
<feature type="chain" id="PRO_5001915143" description="DUF3108 domain-containing protein" evidence="1">
    <location>
        <begin position="31"/>
        <end position="246"/>
    </location>
</feature>
<accession>A0A095Z744</accession>
<dbReference type="eggNOG" id="ENOG5032WQI">
    <property type="taxonomic scope" value="Bacteria"/>
</dbReference>
<sequence length="246" mass="27906">MTMFKPVKHLIQQSLCLPLLTLSMVMPASAAAPYQAIDYVDAEFAVSYNQAAAGGTAKLTIRQQHNHYDVNFNIQHSLLKARQQAHFSAKGCDITPQSYGASTEATFKGRSQENLGFNWADKIATRQHNKDGDTSFQLTQAYYDPISLYFKARCDLMAGKQQLSYPLIYKGKESTHRYQVVGTEKVNTGMGEFEALVVERQRRNKNRRTTFYVAPALDYLIVKIEHRESSLATVSMTLKRMDYQLQ</sequence>
<name>A0A095Z744_9BURK</name>
<keyword evidence="1" id="KW-0732">Signal</keyword>
<comment type="caution">
    <text evidence="2">The sequence shown here is derived from an EMBL/GenBank/DDBJ whole genome shotgun (WGS) entry which is preliminary data.</text>
</comment>
<evidence type="ECO:0000313" key="2">
    <source>
        <dbReference type="EMBL" id="KGF30545.1"/>
    </source>
</evidence>